<dbReference type="EMBL" id="CAFBMO010000019">
    <property type="protein sequence ID" value="CAB4904416.1"/>
    <property type="molecule type" value="Genomic_DNA"/>
</dbReference>
<name>A0A6J6LPZ3_9ZZZZ</name>
<gene>
    <name evidence="1" type="ORF">UFOPK1908_00720</name>
    <name evidence="2" type="ORF">UFOPK2282_00726</name>
    <name evidence="3" type="ORF">UFOPK3576_00664</name>
</gene>
<evidence type="ECO:0000313" key="1">
    <source>
        <dbReference type="EMBL" id="CAB4620249.1"/>
    </source>
</evidence>
<evidence type="ECO:0000313" key="2">
    <source>
        <dbReference type="EMBL" id="CAB4663947.1"/>
    </source>
</evidence>
<dbReference type="CDD" id="cd07812">
    <property type="entry name" value="SRPBCC"/>
    <property type="match status" value="1"/>
</dbReference>
<proteinExistence type="predicted"/>
<reference evidence="2" key="1">
    <citation type="submission" date="2020-05" db="EMBL/GenBank/DDBJ databases">
        <authorList>
            <person name="Chiriac C."/>
            <person name="Salcher M."/>
            <person name="Ghai R."/>
            <person name="Kavagutti S V."/>
        </authorList>
    </citation>
    <scope>NUCLEOTIDE SEQUENCE</scope>
</reference>
<dbReference type="EMBL" id="CAEZVB010000025">
    <property type="protein sequence ID" value="CAB4620249.1"/>
    <property type="molecule type" value="Genomic_DNA"/>
</dbReference>
<organism evidence="2">
    <name type="scientific">freshwater metagenome</name>
    <dbReference type="NCBI Taxonomy" id="449393"/>
    <lineage>
        <taxon>unclassified sequences</taxon>
        <taxon>metagenomes</taxon>
        <taxon>ecological metagenomes</taxon>
    </lineage>
</organism>
<dbReference type="InterPro" id="IPR019587">
    <property type="entry name" value="Polyketide_cyclase/dehydratase"/>
</dbReference>
<sequence length="154" mass="16795">MTEVRASVDVAASVEEVFAAFTDWAAQGEWMVGTTVDVTKGDGRSVGSELSAFTGAHLGFRVGFLDTMTITLWQEPYRVDVLHTGRVVRGTGVMEVVELADGRSRFLWSEDLDLPLGALGRLGWPVVRPAFVAGVNHSLKKLARFIEETRGEKA</sequence>
<dbReference type="SUPFAM" id="SSF55961">
    <property type="entry name" value="Bet v1-like"/>
    <property type="match status" value="1"/>
</dbReference>
<dbReference type="Pfam" id="PF10604">
    <property type="entry name" value="Polyketide_cyc2"/>
    <property type="match status" value="1"/>
</dbReference>
<dbReference type="EMBL" id="CAEZWR010000070">
    <property type="protein sequence ID" value="CAB4663947.1"/>
    <property type="molecule type" value="Genomic_DNA"/>
</dbReference>
<evidence type="ECO:0000313" key="3">
    <source>
        <dbReference type="EMBL" id="CAB4904416.1"/>
    </source>
</evidence>
<dbReference type="InterPro" id="IPR023393">
    <property type="entry name" value="START-like_dom_sf"/>
</dbReference>
<dbReference type="AlphaFoldDB" id="A0A6J6LPZ3"/>
<protein>
    <submittedName>
        <fullName evidence="2">Unannotated protein</fullName>
    </submittedName>
</protein>
<dbReference type="Gene3D" id="3.30.530.20">
    <property type="match status" value="1"/>
</dbReference>
<accession>A0A6J6LPZ3</accession>